<keyword evidence="2" id="KW-1185">Reference proteome</keyword>
<sequence>MEIELKRTIQMERCEVIGRLKVEQKRLDLKLLLERLEQKQIKELPQRLNDLLCKLQLYESGTILESGKILLDKGTVLTEEYGHYEVWYLCNDEWLGSQPVSIRRISAKNKKEQNTGKKKGNWERNIPTEKQFSKNESIPIHFYKEEGMHNLSLMEVDAILPQQNQTQGSLFCKLNNEGYSSIEITSKVKWGHENSPENIYVDLDWKPEKVYKLLPEIAEQIGKEWDFTNEALLEDYPPEIEDELIKYKRKEHALSKIKTKSAGSFENIKIKDMKLRAGSRRCAENWLQNLMRIKWSESYTSIQDTLDDQKEWLNCVALKNYDLEPLEGEKLLEFMDRNACKKAYWHIAALHDLIPSGVKARSLAFTLRESDMDPISNISSRLGIGQSVNEVSIIDRYASKENQILTIQRICHRLNVSSVSLITLKQPESLPKGWKYISMGKKNPDNHDRYWCIKSNNRWEIWKCSTSPDFLSFENNNVSVRASATFTPLDGEDIPTSISKHLKTIEEVTI</sequence>
<dbReference type="Proteomes" id="UP001185015">
    <property type="component" value="Unassembled WGS sequence"/>
</dbReference>
<gene>
    <name evidence="1" type="ORF">J2750_000066</name>
</gene>
<reference evidence="1 2" key="1">
    <citation type="submission" date="2023-07" db="EMBL/GenBank/DDBJ databases">
        <title>Genomic Encyclopedia of Type Strains, Phase IV (KMG-IV): sequencing the most valuable type-strain genomes for metagenomic binning, comparative biology and taxonomic classification.</title>
        <authorList>
            <person name="Goeker M."/>
        </authorList>
    </citation>
    <scope>NUCLEOTIDE SEQUENCE [LARGE SCALE GENOMIC DNA]</scope>
    <source>
        <strain evidence="1 2">DSM 17273</strain>
    </source>
</reference>
<evidence type="ECO:0000313" key="1">
    <source>
        <dbReference type="EMBL" id="MDR6221634.1"/>
    </source>
</evidence>
<comment type="caution">
    <text evidence="1">The sequence shown here is derived from an EMBL/GenBank/DDBJ whole genome shotgun (WGS) entry which is preliminary data.</text>
</comment>
<accession>A0AA90TXK3</accession>
<dbReference type="EMBL" id="JAVDQI010000001">
    <property type="protein sequence ID" value="MDR6221634.1"/>
    <property type="molecule type" value="Genomic_DNA"/>
</dbReference>
<protein>
    <submittedName>
        <fullName evidence="1">Uncharacterized protein</fullName>
    </submittedName>
</protein>
<organism evidence="1 2">
    <name type="scientific">Methanococcoides alaskense</name>
    <dbReference type="NCBI Taxonomy" id="325778"/>
    <lineage>
        <taxon>Archaea</taxon>
        <taxon>Methanobacteriati</taxon>
        <taxon>Methanobacteriota</taxon>
        <taxon>Stenosarchaea group</taxon>
        <taxon>Methanomicrobia</taxon>
        <taxon>Methanosarcinales</taxon>
        <taxon>Methanosarcinaceae</taxon>
        <taxon>Methanococcoides</taxon>
    </lineage>
</organism>
<proteinExistence type="predicted"/>
<dbReference type="AlphaFoldDB" id="A0AA90TXK3"/>
<dbReference type="RefSeq" id="WP_270096539.1">
    <property type="nucleotide sequence ID" value="NZ_JAQFFK010000003.1"/>
</dbReference>
<name>A0AA90TXK3_9EURY</name>
<evidence type="ECO:0000313" key="2">
    <source>
        <dbReference type="Proteomes" id="UP001185015"/>
    </source>
</evidence>